<dbReference type="InterPro" id="IPR021720">
    <property type="entry name" value="Malectin_dom"/>
</dbReference>
<gene>
    <name evidence="2" type="ORF">ES288_D12G298800v1</name>
</gene>
<dbReference type="PANTHER" id="PTHR34590">
    <property type="entry name" value="OS03G0124300 PROTEIN-RELATED"/>
    <property type="match status" value="1"/>
</dbReference>
<dbReference type="InterPro" id="IPR045272">
    <property type="entry name" value="ANXUR1/2-like"/>
</dbReference>
<dbReference type="PANTHER" id="PTHR34590:SF18">
    <property type="entry name" value="MALECTIN-LIKE DOMAIN-CONTAINING PROTEIN"/>
    <property type="match status" value="1"/>
</dbReference>
<sequence length="153" mass="16974">MAKSSFFKTILSSSKLPSMATQSLYLFSLTLLSLLYLAKPFVPTNQFLLNCGSHANASLFNRVFVYDSANPSSVSHSADRSVSVTDRNPSPNSPILYRTARVFTAESSYKFIVKKNGTGTHFVRLHFSPFRARNFDLGSAKFNVVANGFLLFI</sequence>
<dbReference type="Pfam" id="PF11721">
    <property type="entry name" value="Malectin"/>
    <property type="match status" value="1"/>
</dbReference>
<accession>A0A5D2AF28</accession>
<organism evidence="2 3">
    <name type="scientific">Gossypium darwinii</name>
    <name type="common">Darwin's cotton</name>
    <name type="synonym">Gossypium barbadense var. darwinii</name>
    <dbReference type="NCBI Taxonomy" id="34276"/>
    <lineage>
        <taxon>Eukaryota</taxon>
        <taxon>Viridiplantae</taxon>
        <taxon>Streptophyta</taxon>
        <taxon>Embryophyta</taxon>
        <taxon>Tracheophyta</taxon>
        <taxon>Spermatophyta</taxon>
        <taxon>Magnoliopsida</taxon>
        <taxon>eudicotyledons</taxon>
        <taxon>Gunneridae</taxon>
        <taxon>Pentapetalae</taxon>
        <taxon>rosids</taxon>
        <taxon>malvids</taxon>
        <taxon>Malvales</taxon>
        <taxon>Malvaceae</taxon>
        <taxon>Malvoideae</taxon>
        <taxon>Gossypium</taxon>
    </lineage>
</organism>
<dbReference type="EMBL" id="CM017712">
    <property type="protein sequence ID" value="TYG42963.1"/>
    <property type="molecule type" value="Genomic_DNA"/>
</dbReference>
<dbReference type="Gene3D" id="2.60.120.430">
    <property type="entry name" value="Galactose-binding lectin"/>
    <property type="match status" value="1"/>
</dbReference>
<evidence type="ECO:0000313" key="3">
    <source>
        <dbReference type="Proteomes" id="UP000323506"/>
    </source>
</evidence>
<dbReference type="GO" id="GO:0004714">
    <property type="term" value="F:transmembrane receptor protein tyrosine kinase activity"/>
    <property type="evidence" value="ECO:0007669"/>
    <property type="project" value="InterPro"/>
</dbReference>
<evidence type="ECO:0000313" key="2">
    <source>
        <dbReference type="EMBL" id="TYG42963.1"/>
    </source>
</evidence>
<evidence type="ECO:0000259" key="1">
    <source>
        <dbReference type="Pfam" id="PF11721"/>
    </source>
</evidence>
<feature type="domain" description="Malectin" evidence="1">
    <location>
        <begin position="48"/>
        <end position="148"/>
    </location>
</feature>
<reference evidence="2 3" key="1">
    <citation type="submission" date="2019-06" db="EMBL/GenBank/DDBJ databases">
        <title>WGS assembly of Gossypium darwinii.</title>
        <authorList>
            <person name="Chen Z.J."/>
            <person name="Sreedasyam A."/>
            <person name="Ando A."/>
            <person name="Song Q."/>
            <person name="De L."/>
            <person name="Hulse-Kemp A."/>
            <person name="Ding M."/>
            <person name="Ye W."/>
            <person name="Kirkbride R."/>
            <person name="Jenkins J."/>
            <person name="Plott C."/>
            <person name="Lovell J."/>
            <person name="Lin Y.-M."/>
            <person name="Vaughn R."/>
            <person name="Liu B."/>
            <person name="Li W."/>
            <person name="Simpson S."/>
            <person name="Scheffler B."/>
            <person name="Saski C."/>
            <person name="Grover C."/>
            <person name="Hu G."/>
            <person name="Conover J."/>
            <person name="Carlson J."/>
            <person name="Shu S."/>
            <person name="Boston L."/>
            <person name="Williams M."/>
            <person name="Peterson D."/>
            <person name="Mcgee K."/>
            <person name="Jones D."/>
            <person name="Wendel J."/>
            <person name="Stelly D."/>
            <person name="Grimwood J."/>
            <person name="Schmutz J."/>
        </authorList>
    </citation>
    <scope>NUCLEOTIDE SEQUENCE [LARGE SCALE GENOMIC DNA]</scope>
    <source>
        <strain evidence="2">1808015.09</strain>
    </source>
</reference>
<dbReference type="AlphaFoldDB" id="A0A5D2AF28"/>
<dbReference type="Proteomes" id="UP000323506">
    <property type="component" value="Chromosome D12"/>
</dbReference>
<keyword evidence="3" id="KW-1185">Reference proteome</keyword>
<proteinExistence type="predicted"/>
<name>A0A5D2AF28_GOSDA</name>
<protein>
    <recommendedName>
        <fullName evidence="1">Malectin domain-containing protein</fullName>
    </recommendedName>
</protein>